<evidence type="ECO:0000313" key="7">
    <source>
        <dbReference type="Proteomes" id="UP000250043"/>
    </source>
</evidence>
<evidence type="ECO:0000256" key="1">
    <source>
        <dbReference type="ARBA" id="ARBA00009005"/>
    </source>
</evidence>
<comment type="similarity">
    <text evidence="1">Belongs to the peptidase C14B family.</text>
</comment>
<evidence type="ECO:0000256" key="3">
    <source>
        <dbReference type="ARBA" id="ARBA00022807"/>
    </source>
</evidence>
<dbReference type="OrthoDB" id="3223806at2759"/>
<dbReference type="Pfam" id="PF00656">
    <property type="entry name" value="Peptidase_C14"/>
    <property type="match status" value="1"/>
</dbReference>
<dbReference type="GO" id="GO:0006508">
    <property type="term" value="P:proteolysis"/>
    <property type="evidence" value="ECO:0007669"/>
    <property type="project" value="InterPro"/>
</dbReference>
<reference evidence="6 7" key="1">
    <citation type="submission" date="2016-07" db="EMBL/GenBank/DDBJ databases">
        <title>Draft genome of the white-rot fungus Obba rivulosa 3A-2.</title>
        <authorList>
            <consortium name="DOE Joint Genome Institute"/>
            <person name="Miettinen O."/>
            <person name="Riley R."/>
            <person name="Acob R."/>
            <person name="Barry K."/>
            <person name="Cullen D."/>
            <person name="De Vries R."/>
            <person name="Hainaut M."/>
            <person name="Hatakka A."/>
            <person name="Henrissat B."/>
            <person name="Hilden K."/>
            <person name="Kuo R."/>
            <person name="Labutti K."/>
            <person name="Lipzen A."/>
            <person name="Makela M.R."/>
            <person name="Sandor L."/>
            <person name="Spatafora J.W."/>
            <person name="Grigoriev I.V."/>
            <person name="Hibbett D.S."/>
        </authorList>
    </citation>
    <scope>NUCLEOTIDE SEQUENCE [LARGE SCALE GENOMIC DNA]</scope>
    <source>
        <strain evidence="6 7">3A-2</strain>
    </source>
</reference>
<dbReference type="InterPro" id="IPR029030">
    <property type="entry name" value="Caspase-like_dom_sf"/>
</dbReference>
<organism evidence="6 7">
    <name type="scientific">Obba rivulosa</name>
    <dbReference type="NCBI Taxonomy" id="1052685"/>
    <lineage>
        <taxon>Eukaryota</taxon>
        <taxon>Fungi</taxon>
        <taxon>Dikarya</taxon>
        <taxon>Basidiomycota</taxon>
        <taxon>Agaricomycotina</taxon>
        <taxon>Agaricomycetes</taxon>
        <taxon>Polyporales</taxon>
        <taxon>Gelatoporiaceae</taxon>
        <taxon>Obba</taxon>
    </lineage>
</organism>
<keyword evidence="3" id="KW-0788">Thiol protease</keyword>
<dbReference type="SUPFAM" id="SSF52129">
    <property type="entry name" value="Caspase-like"/>
    <property type="match status" value="1"/>
</dbReference>
<evidence type="ECO:0000256" key="4">
    <source>
        <dbReference type="SAM" id="MobiDB-lite"/>
    </source>
</evidence>
<dbReference type="GO" id="GO:0006915">
    <property type="term" value="P:apoptotic process"/>
    <property type="evidence" value="ECO:0007669"/>
    <property type="project" value="UniProtKB-KW"/>
</dbReference>
<evidence type="ECO:0000313" key="6">
    <source>
        <dbReference type="EMBL" id="OCH91748.1"/>
    </source>
</evidence>
<dbReference type="Gene3D" id="3.40.50.12660">
    <property type="match status" value="1"/>
</dbReference>
<dbReference type="PANTHER" id="PTHR48104:SF30">
    <property type="entry name" value="METACASPASE-1"/>
    <property type="match status" value="1"/>
</dbReference>
<feature type="domain" description="Peptidase C14 caspase" evidence="5">
    <location>
        <begin position="128"/>
        <end position="375"/>
    </location>
</feature>
<keyword evidence="2" id="KW-0053">Apoptosis</keyword>
<dbReference type="GO" id="GO:0004197">
    <property type="term" value="F:cysteine-type endopeptidase activity"/>
    <property type="evidence" value="ECO:0007669"/>
    <property type="project" value="InterPro"/>
</dbReference>
<keyword evidence="7" id="KW-1185">Reference proteome</keyword>
<feature type="region of interest" description="Disordered" evidence="4">
    <location>
        <begin position="78"/>
        <end position="102"/>
    </location>
</feature>
<dbReference type="PANTHER" id="PTHR48104">
    <property type="entry name" value="METACASPASE-4"/>
    <property type="match status" value="1"/>
</dbReference>
<dbReference type="InterPro" id="IPR011600">
    <property type="entry name" value="Pept_C14_caspase"/>
</dbReference>
<dbReference type="GO" id="GO:0005737">
    <property type="term" value="C:cytoplasm"/>
    <property type="evidence" value="ECO:0007669"/>
    <property type="project" value="TreeGrafter"/>
</dbReference>
<keyword evidence="3" id="KW-0378">Hydrolase</keyword>
<dbReference type="AlphaFoldDB" id="A0A8E2AWQ7"/>
<evidence type="ECO:0000259" key="5">
    <source>
        <dbReference type="Pfam" id="PF00656"/>
    </source>
</evidence>
<evidence type="ECO:0000256" key="2">
    <source>
        <dbReference type="ARBA" id="ARBA00022703"/>
    </source>
</evidence>
<dbReference type="InterPro" id="IPR050452">
    <property type="entry name" value="Metacaspase"/>
</dbReference>
<accession>A0A8E2AWQ7</accession>
<dbReference type="Proteomes" id="UP000250043">
    <property type="component" value="Unassembled WGS sequence"/>
</dbReference>
<name>A0A8E2AWQ7_9APHY</name>
<sequence length="383" mass="42951">MMWDLSGGSGQPQEHAAYYYYSQSSDSMYSPPSYSAPAPFMPIAALSSGPEFQQRAITSDPYYQPSPGPVLDRAIVTSTHHHRSRQSHHHQSSHTRQHQARPAPVVYQPAPPLEYSPPSFQYSKCTGRRKAVCIGINYYGQPNQLHGCVNDARNVRNFLIQHYNYKSEDVVLLTDDSSHARSQPTKANIRDAMRWLVQGAQPHDSLFFHYSGHGGQTKDLDGDEIDGYDEVIFPVDYKQSRHIVDDEMHRLMVDPLPVGCRLTAVFDSCHSGSVLDLPYLYHSDGRVKGSQVTADHIREKSTRADVISWSGCMDSQTSADTYDASGVATGAMSYAFMTCLRENPNASYQGLLQAVRRILRKNYSQKPQLSSSHPIDTNLKFIM</sequence>
<feature type="compositionally biased region" description="Basic residues" evidence="4">
    <location>
        <begin position="79"/>
        <end position="99"/>
    </location>
</feature>
<dbReference type="EMBL" id="KV722380">
    <property type="protein sequence ID" value="OCH91748.1"/>
    <property type="molecule type" value="Genomic_DNA"/>
</dbReference>
<gene>
    <name evidence="6" type="ORF">OBBRIDRAFT_791973</name>
</gene>
<keyword evidence="3" id="KW-0645">Protease</keyword>
<protein>
    <recommendedName>
        <fullName evidence="5">Peptidase C14 caspase domain-containing protein</fullName>
    </recommendedName>
</protein>
<proteinExistence type="inferred from homology"/>